<dbReference type="CDD" id="cd15482">
    <property type="entry name" value="Sialidase_non-viral"/>
    <property type="match status" value="1"/>
</dbReference>
<organism evidence="1 2">
    <name type="scientific">Knoellia aerolata DSM 18566</name>
    <dbReference type="NCBI Taxonomy" id="1385519"/>
    <lineage>
        <taxon>Bacteria</taxon>
        <taxon>Bacillati</taxon>
        <taxon>Actinomycetota</taxon>
        <taxon>Actinomycetes</taxon>
        <taxon>Micrococcales</taxon>
        <taxon>Intrasporangiaceae</taxon>
        <taxon>Knoellia</taxon>
    </lineage>
</organism>
<comment type="caution">
    <text evidence="1">The sequence shown here is derived from an EMBL/GenBank/DDBJ whole genome shotgun (WGS) entry which is preliminary data.</text>
</comment>
<dbReference type="SUPFAM" id="SSF110296">
    <property type="entry name" value="Oligoxyloglucan reducing end-specific cellobiohydrolase"/>
    <property type="match status" value="1"/>
</dbReference>
<dbReference type="InterPro" id="IPR054817">
    <property type="entry name" value="Glycosyl_F510_1955-like"/>
</dbReference>
<accession>A0A0A0JVG8</accession>
<reference evidence="1 2" key="1">
    <citation type="submission" date="2013-08" db="EMBL/GenBank/DDBJ databases">
        <title>The genome sequence of Knoellia aerolata.</title>
        <authorList>
            <person name="Zhu W."/>
            <person name="Wang G."/>
        </authorList>
    </citation>
    <scope>NUCLEOTIDE SEQUENCE [LARGE SCALE GENOMIC DNA]</scope>
    <source>
        <strain evidence="1 2">DSM 18566</strain>
    </source>
</reference>
<keyword evidence="2" id="KW-1185">Reference proteome</keyword>
<sequence>MKGAALPAAHVHGVGRDPGDGTLLLATHEGLYRFGPSGPTKVGPSIDLMGFAVAGPGHYYASGHPNTVRELPQPMGLIESTDSGTTWTVLSRGGQSDFHTLTPAGGTLLAFDGQLRRTTDRRTWSTASISGEPRTLASNPAGESVLATTRDGLLLSKDQGVTWTPVAGAPPLLQVSWGDDQTAAGVTSDGAVAISTDGAQTWRLTGARVAPPQAMSASMTTAGLEILVVTGTEVLSSRDGTRFTPISG</sequence>
<dbReference type="Proteomes" id="UP000030013">
    <property type="component" value="Unassembled WGS sequence"/>
</dbReference>
<dbReference type="AlphaFoldDB" id="A0A0A0JVG8"/>
<name>A0A0A0JVG8_9MICO</name>
<dbReference type="Gene3D" id="2.130.10.10">
    <property type="entry name" value="YVTN repeat-like/Quinoprotein amine dehydrogenase"/>
    <property type="match status" value="1"/>
</dbReference>
<dbReference type="EMBL" id="AVPL01000034">
    <property type="protein sequence ID" value="KGN40699.1"/>
    <property type="molecule type" value="Genomic_DNA"/>
</dbReference>
<proteinExistence type="predicted"/>
<gene>
    <name evidence="1" type="ORF">N801_12825</name>
</gene>
<dbReference type="eggNOG" id="COG4447">
    <property type="taxonomic scope" value="Bacteria"/>
</dbReference>
<evidence type="ECO:0008006" key="3">
    <source>
        <dbReference type="Google" id="ProtNLM"/>
    </source>
</evidence>
<dbReference type="NCBIfam" id="NF045728">
    <property type="entry name" value="glycosyl_F510_1955"/>
    <property type="match status" value="1"/>
</dbReference>
<dbReference type="InterPro" id="IPR015943">
    <property type="entry name" value="WD40/YVTN_repeat-like_dom_sf"/>
</dbReference>
<evidence type="ECO:0000313" key="2">
    <source>
        <dbReference type="Proteomes" id="UP000030013"/>
    </source>
</evidence>
<evidence type="ECO:0000313" key="1">
    <source>
        <dbReference type="EMBL" id="KGN40699.1"/>
    </source>
</evidence>
<protein>
    <recommendedName>
        <fullName evidence="3">Exo-alpha-sialidase</fullName>
    </recommendedName>
</protein>
<dbReference type="STRING" id="1385519.N801_12825"/>